<accession>A0A2Z4INQ9</accession>
<dbReference type="CDD" id="cd04196">
    <property type="entry name" value="GT_2_like_d"/>
    <property type="match status" value="1"/>
</dbReference>
<dbReference type="SUPFAM" id="SSF53448">
    <property type="entry name" value="Nucleotide-diphospho-sugar transferases"/>
    <property type="match status" value="1"/>
</dbReference>
<organism evidence="2 3">
    <name type="scientific">Echinicola strongylocentroti</name>
    <dbReference type="NCBI Taxonomy" id="1795355"/>
    <lineage>
        <taxon>Bacteria</taxon>
        <taxon>Pseudomonadati</taxon>
        <taxon>Bacteroidota</taxon>
        <taxon>Cytophagia</taxon>
        <taxon>Cytophagales</taxon>
        <taxon>Cyclobacteriaceae</taxon>
        <taxon>Echinicola</taxon>
    </lineage>
</organism>
<dbReference type="PANTHER" id="PTHR22916">
    <property type="entry name" value="GLYCOSYLTRANSFERASE"/>
    <property type="match status" value="1"/>
</dbReference>
<proteinExistence type="predicted"/>
<dbReference type="InterPro" id="IPR001173">
    <property type="entry name" value="Glyco_trans_2-like"/>
</dbReference>
<dbReference type="KEGG" id="est:DN752_20050"/>
<gene>
    <name evidence="2" type="ORF">DN752_20050</name>
</gene>
<reference evidence="2 3" key="1">
    <citation type="submission" date="2018-06" db="EMBL/GenBank/DDBJ databases">
        <title>Echinicola strongylocentroti sp. nov., isolated from a sea urchin Strongylocentrotus intermedius.</title>
        <authorList>
            <person name="Bae S.S."/>
        </authorList>
    </citation>
    <scope>NUCLEOTIDE SEQUENCE [LARGE SCALE GENOMIC DNA]</scope>
    <source>
        <strain evidence="2 3">MEBiC08714</strain>
    </source>
</reference>
<evidence type="ECO:0000313" key="2">
    <source>
        <dbReference type="EMBL" id="AWW32248.1"/>
    </source>
</evidence>
<dbReference type="Pfam" id="PF00535">
    <property type="entry name" value="Glycos_transf_2"/>
    <property type="match status" value="1"/>
</dbReference>
<protein>
    <submittedName>
        <fullName evidence="2">Glycosyltransferase family 2 protein</fullName>
    </submittedName>
</protein>
<dbReference type="InterPro" id="IPR029044">
    <property type="entry name" value="Nucleotide-diphossugar_trans"/>
</dbReference>
<dbReference type="EMBL" id="CP030041">
    <property type="protein sequence ID" value="AWW32248.1"/>
    <property type="molecule type" value="Genomic_DNA"/>
</dbReference>
<dbReference type="PANTHER" id="PTHR22916:SF3">
    <property type="entry name" value="UDP-GLCNAC:BETAGAL BETA-1,3-N-ACETYLGLUCOSAMINYLTRANSFERASE-LIKE PROTEIN 1"/>
    <property type="match status" value="1"/>
</dbReference>
<keyword evidence="2" id="KW-0808">Transferase</keyword>
<dbReference type="Gene3D" id="3.90.550.10">
    <property type="entry name" value="Spore Coat Polysaccharide Biosynthesis Protein SpsA, Chain A"/>
    <property type="match status" value="1"/>
</dbReference>
<dbReference type="Proteomes" id="UP000248688">
    <property type="component" value="Chromosome"/>
</dbReference>
<dbReference type="OrthoDB" id="9802649at2"/>
<feature type="domain" description="Glycosyltransferase 2-like" evidence="1">
    <location>
        <begin position="8"/>
        <end position="168"/>
    </location>
</feature>
<evidence type="ECO:0000313" key="3">
    <source>
        <dbReference type="Proteomes" id="UP000248688"/>
    </source>
</evidence>
<sequence length="303" mass="34857">MKNTPLVSIALCTYNGSEYLSIQLESILNQTYSNLEIIIVDDQSTDSTYELLSSYQEKYSTKIKLYQNPSNLGFIKNFERAISLCQGSLIALSDQDDIWDKNKIAIQVNEIKNNILVYHDSLMVNEIGEPLKDSISNMKNMYSGGSPLPFLFNNCVSGHSILMKKDLIHDIIPFPKEIFYDWWIAFRATQVGTISYIDKKLVHYRQHEGTITSPTLTTKSDEYISSSNISILKVLGSSKNRKKSMLIKTIHDLVENKKNQLLHFKLFKLLLVNRKEIFFISKKSSASKLNRIFKNIWSKKLHI</sequence>
<dbReference type="RefSeq" id="WP_112785621.1">
    <property type="nucleotide sequence ID" value="NZ_CP030041.1"/>
</dbReference>
<dbReference type="GO" id="GO:0016758">
    <property type="term" value="F:hexosyltransferase activity"/>
    <property type="evidence" value="ECO:0007669"/>
    <property type="project" value="UniProtKB-ARBA"/>
</dbReference>
<keyword evidence="3" id="KW-1185">Reference proteome</keyword>
<name>A0A2Z4INQ9_9BACT</name>
<dbReference type="AlphaFoldDB" id="A0A2Z4INQ9"/>
<evidence type="ECO:0000259" key="1">
    <source>
        <dbReference type="Pfam" id="PF00535"/>
    </source>
</evidence>